<dbReference type="EMBL" id="AUWU02000001">
    <property type="protein sequence ID" value="KAH0577390.1"/>
    <property type="molecule type" value="Genomic_DNA"/>
</dbReference>
<evidence type="ECO:0000313" key="3">
    <source>
        <dbReference type="Proteomes" id="UP000018208"/>
    </source>
</evidence>
<reference evidence="2" key="1">
    <citation type="journal article" date="2014" name="PLoS Genet.">
        <title>The Genome of Spironucleus salmonicida Highlights a Fish Pathogen Adapted to Fluctuating Environments.</title>
        <authorList>
            <person name="Xu F."/>
            <person name="Jerlstrom-Hultqvist J."/>
            <person name="Einarsson E."/>
            <person name="Astvaldsson A."/>
            <person name="Svard S.G."/>
            <person name="Andersson J.O."/>
        </authorList>
    </citation>
    <scope>NUCLEOTIDE SEQUENCE</scope>
    <source>
        <strain evidence="2">ATCC 50377</strain>
    </source>
</reference>
<sequence>MDRYQLQALPLTHRKPPLIQTSPTSKIQGNTMYTNMPYVGIFAKCPNWNFMLLRVRRPSTRPKKPKLAIKYIGRISE</sequence>
<organism evidence="2 3">
    <name type="scientific">Spironucleus salmonicida</name>
    <dbReference type="NCBI Taxonomy" id="348837"/>
    <lineage>
        <taxon>Eukaryota</taxon>
        <taxon>Metamonada</taxon>
        <taxon>Diplomonadida</taxon>
        <taxon>Hexamitidae</taxon>
        <taxon>Hexamitinae</taxon>
        <taxon>Spironucleus</taxon>
    </lineage>
</organism>
<proteinExistence type="predicted"/>
<dbReference type="EMBL" id="AUWU02000001">
    <property type="protein sequence ID" value="KAH0577366.1"/>
    <property type="molecule type" value="Genomic_DNA"/>
</dbReference>
<dbReference type="RefSeq" id="XP_067768139.1">
    <property type="nucleotide sequence ID" value="XM_067904657.1"/>
</dbReference>
<dbReference type="AlphaFoldDB" id="A0A9P8LZX8"/>
<reference evidence="2" key="2">
    <citation type="submission" date="2020-12" db="EMBL/GenBank/DDBJ databases">
        <title>New Spironucleus salmonicida genome in near-complete chromosomes.</title>
        <authorList>
            <person name="Xu F."/>
            <person name="Kurt Z."/>
            <person name="Jimenez-Gonzalez A."/>
            <person name="Astvaldsson A."/>
            <person name="Andersson J.O."/>
            <person name="Svard S.G."/>
        </authorList>
    </citation>
    <scope>NUCLEOTIDE SEQUENCE</scope>
    <source>
        <strain evidence="2">ATCC 50377</strain>
    </source>
</reference>
<evidence type="ECO:0000313" key="2">
    <source>
        <dbReference type="EMBL" id="KAH0577390.1"/>
    </source>
</evidence>
<comment type="caution">
    <text evidence="2">The sequence shown here is derived from an EMBL/GenBank/DDBJ whole genome shotgun (WGS) entry which is preliminary data.</text>
</comment>
<gene>
    <name evidence="1" type="ORF">SS50377_20718</name>
    <name evidence="2" type="ORF">SS50377_20742</name>
</gene>
<accession>A0A9P8LZX8</accession>
<keyword evidence="3" id="KW-1185">Reference proteome</keyword>
<dbReference type="GeneID" id="94294741"/>
<name>A0A9P8LZX8_9EUKA</name>
<protein>
    <submittedName>
        <fullName evidence="2">Uncharacterized protein</fullName>
    </submittedName>
</protein>
<evidence type="ECO:0000313" key="1">
    <source>
        <dbReference type="EMBL" id="KAH0577366.1"/>
    </source>
</evidence>
<dbReference type="Proteomes" id="UP000018208">
    <property type="component" value="Unassembled WGS sequence"/>
</dbReference>
<dbReference type="KEGG" id="ssao:94294741"/>